<dbReference type="STRING" id="252740.A0A423V7Y5"/>
<keyword evidence="2" id="KW-1185">Reference proteome</keyword>
<dbReference type="PANTHER" id="PTHR36448">
    <property type="entry name" value="BLR7373 PROTEIN"/>
    <property type="match status" value="1"/>
</dbReference>
<sequence>MPSTASPASLSTLRVSKHFIPSHGRLPNSNILNKPLLIYHSVFAKPSVTTHEVLCVSSGKARLCFGGENNPERVEPTVEAGDVMVLPAGMAHRLLEEFGGFEMIGCYPKGFDWDMCYGTQGEEGRVEAIAKVEWFGQDPIYGHQGPVLDV</sequence>
<dbReference type="CDD" id="cd02219">
    <property type="entry name" value="cupin_YjlB-like"/>
    <property type="match status" value="1"/>
</dbReference>
<organism evidence="1 2">
    <name type="scientific">Cytospora chrysosperma</name>
    <name type="common">Cytospora canker fungus</name>
    <name type="synonym">Sphaeria chrysosperma</name>
    <dbReference type="NCBI Taxonomy" id="252740"/>
    <lineage>
        <taxon>Eukaryota</taxon>
        <taxon>Fungi</taxon>
        <taxon>Dikarya</taxon>
        <taxon>Ascomycota</taxon>
        <taxon>Pezizomycotina</taxon>
        <taxon>Sordariomycetes</taxon>
        <taxon>Sordariomycetidae</taxon>
        <taxon>Diaporthales</taxon>
        <taxon>Cytosporaceae</taxon>
        <taxon>Cytospora</taxon>
    </lineage>
</organism>
<comment type="caution">
    <text evidence="1">The sequence shown here is derived from an EMBL/GenBank/DDBJ whole genome shotgun (WGS) entry which is preliminary data.</text>
</comment>
<proteinExistence type="predicted"/>
<dbReference type="InterPro" id="IPR047121">
    <property type="entry name" value="YjiB-like"/>
</dbReference>
<dbReference type="OrthoDB" id="2589563at2759"/>
<gene>
    <name evidence="1" type="ORF">VSDG_10102</name>
</gene>
<dbReference type="Gene3D" id="2.60.120.10">
    <property type="entry name" value="Jelly Rolls"/>
    <property type="match status" value="1"/>
</dbReference>
<dbReference type="Proteomes" id="UP000284375">
    <property type="component" value="Unassembled WGS sequence"/>
</dbReference>
<protein>
    <submittedName>
        <fullName evidence="1">Uncharacterized protein</fullName>
    </submittedName>
</protein>
<dbReference type="PANTHER" id="PTHR36448:SF3">
    <property type="entry name" value="CUPIN TYPE-2 DOMAIN-CONTAINING PROTEIN"/>
    <property type="match status" value="1"/>
</dbReference>
<dbReference type="EMBL" id="LJZO01000105">
    <property type="protein sequence ID" value="ROV86907.1"/>
    <property type="molecule type" value="Genomic_DNA"/>
</dbReference>
<dbReference type="InterPro" id="IPR011051">
    <property type="entry name" value="RmlC_Cupin_sf"/>
</dbReference>
<accession>A0A423V7Y5</accession>
<evidence type="ECO:0000313" key="1">
    <source>
        <dbReference type="EMBL" id="ROV86907.1"/>
    </source>
</evidence>
<reference evidence="1 2" key="1">
    <citation type="submission" date="2015-09" db="EMBL/GenBank/DDBJ databases">
        <title>Host preference determinants of Valsa canker pathogens revealed by comparative genomics.</title>
        <authorList>
            <person name="Yin Z."/>
            <person name="Huang L."/>
        </authorList>
    </citation>
    <scope>NUCLEOTIDE SEQUENCE [LARGE SCALE GENOMIC DNA]</scope>
    <source>
        <strain evidence="1 2">YSFL</strain>
    </source>
</reference>
<dbReference type="SUPFAM" id="SSF51182">
    <property type="entry name" value="RmlC-like cupins"/>
    <property type="match status" value="1"/>
</dbReference>
<dbReference type="AlphaFoldDB" id="A0A423V7Y5"/>
<dbReference type="InterPro" id="IPR014710">
    <property type="entry name" value="RmlC-like_jellyroll"/>
</dbReference>
<evidence type="ECO:0000313" key="2">
    <source>
        <dbReference type="Proteomes" id="UP000284375"/>
    </source>
</evidence>
<name>A0A423V7Y5_CYTCH</name>